<dbReference type="PRINTS" id="PR00455">
    <property type="entry name" value="HTHTETR"/>
</dbReference>
<feature type="domain" description="HTH tetR-type" evidence="5">
    <location>
        <begin position="41"/>
        <end position="100"/>
    </location>
</feature>
<proteinExistence type="predicted"/>
<comment type="caution">
    <text evidence="6">The sequence shown here is derived from an EMBL/GenBank/DDBJ whole genome shotgun (WGS) entry which is preliminary data.</text>
</comment>
<name>A0A9W4H376_9ACTN</name>
<keyword evidence="2 4" id="KW-0238">DNA-binding</keyword>
<dbReference type="PROSITE" id="PS50977">
    <property type="entry name" value="HTH_TETR_2"/>
    <property type="match status" value="1"/>
</dbReference>
<keyword evidence="1" id="KW-0805">Transcription regulation</keyword>
<dbReference type="InterPro" id="IPR050109">
    <property type="entry name" value="HTH-type_TetR-like_transc_reg"/>
</dbReference>
<dbReference type="InterPro" id="IPR001647">
    <property type="entry name" value="HTH_TetR"/>
</dbReference>
<evidence type="ECO:0000259" key="5">
    <source>
        <dbReference type="PROSITE" id="PS50977"/>
    </source>
</evidence>
<evidence type="ECO:0000256" key="1">
    <source>
        <dbReference type="ARBA" id="ARBA00023015"/>
    </source>
</evidence>
<dbReference type="InterPro" id="IPR023772">
    <property type="entry name" value="DNA-bd_HTH_TetR-type_CS"/>
</dbReference>
<keyword evidence="3" id="KW-0804">Transcription</keyword>
<dbReference type="Gene3D" id="1.10.357.10">
    <property type="entry name" value="Tetracycline Repressor, domain 2"/>
    <property type="match status" value="1"/>
</dbReference>
<dbReference type="PANTHER" id="PTHR30055">
    <property type="entry name" value="HTH-TYPE TRANSCRIPTIONAL REGULATOR RUTR"/>
    <property type="match status" value="1"/>
</dbReference>
<organism evidence="6 7">
    <name type="scientific">Actinacidiphila bryophytorum</name>
    <dbReference type="NCBI Taxonomy" id="1436133"/>
    <lineage>
        <taxon>Bacteria</taxon>
        <taxon>Bacillati</taxon>
        <taxon>Actinomycetota</taxon>
        <taxon>Actinomycetes</taxon>
        <taxon>Kitasatosporales</taxon>
        <taxon>Streptomycetaceae</taxon>
        <taxon>Actinacidiphila</taxon>
    </lineage>
</organism>
<dbReference type="InterPro" id="IPR009057">
    <property type="entry name" value="Homeodomain-like_sf"/>
</dbReference>
<dbReference type="AlphaFoldDB" id="A0A9W4H376"/>
<dbReference type="Pfam" id="PF21597">
    <property type="entry name" value="TetR_C_43"/>
    <property type="match status" value="1"/>
</dbReference>
<evidence type="ECO:0000313" key="6">
    <source>
        <dbReference type="EMBL" id="CAG7647099.1"/>
    </source>
</evidence>
<evidence type="ECO:0000256" key="4">
    <source>
        <dbReference type="PROSITE-ProRule" id="PRU00335"/>
    </source>
</evidence>
<dbReference type="PANTHER" id="PTHR30055:SF234">
    <property type="entry name" value="HTH-TYPE TRANSCRIPTIONAL REGULATOR BETI"/>
    <property type="match status" value="1"/>
</dbReference>
<dbReference type="SUPFAM" id="SSF48498">
    <property type="entry name" value="Tetracyclin repressor-like, C-terminal domain"/>
    <property type="match status" value="1"/>
</dbReference>
<dbReference type="PROSITE" id="PS01081">
    <property type="entry name" value="HTH_TETR_1"/>
    <property type="match status" value="1"/>
</dbReference>
<evidence type="ECO:0000256" key="3">
    <source>
        <dbReference type="ARBA" id="ARBA00023163"/>
    </source>
</evidence>
<dbReference type="InterPro" id="IPR049445">
    <property type="entry name" value="TetR_SbtR-like_C"/>
</dbReference>
<evidence type="ECO:0000256" key="2">
    <source>
        <dbReference type="ARBA" id="ARBA00023125"/>
    </source>
</evidence>
<dbReference type="Pfam" id="PF00440">
    <property type="entry name" value="TetR_N"/>
    <property type="match status" value="1"/>
</dbReference>
<sequence>MGGVGTGPGVDVECSTRLSGIDKGLRDMTAAAQDAGRADARRNRTKVLAAASQAFDEHGPDVSLGAIARQAGVGAGTVYRHFPSKEILLEAVLVRQVETLVDAAHRWAARADPVTALFGFLAEVVDRSYGRRHACDLLTAQTSWPRPSLAASARRFRQALDGLLRAAQQAGGVRTDVTADDVAALTVGCAAMRAAHRDRSGGARVVRLALDGLRTSVTQEPGFRDAPATLDAAARCQECGSALASRPTGRPARYCGPTCRQRARRRRLAASALP</sequence>
<keyword evidence="7" id="KW-1185">Reference proteome</keyword>
<dbReference type="GO" id="GO:0000976">
    <property type="term" value="F:transcription cis-regulatory region binding"/>
    <property type="evidence" value="ECO:0007669"/>
    <property type="project" value="TreeGrafter"/>
</dbReference>
<evidence type="ECO:0000313" key="7">
    <source>
        <dbReference type="Proteomes" id="UP001153328"/>
    </source>
</evidence>
<reference evidence="6" key="1">
    <citation type="submission" date="2021-06" db="EMBL/GenBank/DDBJ databases">
        <authorList>
            <person name="Arsene-Ploetze F."/>
        </authorList>
    </citation>
    <scope>NUCLEOTIDE SEQUENCE</scope>
    <source>
        <strain evidence="6">SBRY1</strain>
    </source>
</reference>
<dbReference type="InterPro" id="IPR036271">
    <property type="entry name" value="Tet_transcr_reg_TetR-rel_C_sf"/>
</dbReference>
<protein>
    <submittedName>
        <fullName evidence="6">TetR family transcriptional regulator</fullName>
    </submittedName>
</protein>
<accession>A0A9W4H376</accession>
<dbReference type="EMBL" id="CAJVAX010000018">
    <property type="protein sequence ID" value="CAG7647099.1"/>
    <property type="molecule type" value="Genomic_DNA"/>
</dbReference>
<feature type="DNA-binding region" description="H-T-H motif" evidence="4">
    <location>
        <begin position="63"/>
        <end position="82"/>
    </location>
</feature>
<dbReference type="Proteomes" id="UP001153328">
    <property type="component" value="Unassembled WGS sequence"/>
</dbReference>
<dbReference type="SUPFAM" id="SSF46689">
    <property type="entry name" value="Homeodomain-like"/>
    <property type="match status" value="1"/>
</dbReference>
<gene>
    <name evidence="6" type="ORF">SBRY_40583</name>
</gene>
<dbReference type="GO" id="GO:0003700">
    <property type="term" value="F:DNA-binding transcription factor activity"/>
    <property type="evidence" value="ECO:0007669"/>
    <property type="project" value="TreeGrafter"/>
</dbReference>